<proteinExistence type="predicted"/>
<dbReference type="Gene3D" id="3.60.21.10">
    <property type="match status" value="1"/>
</dbReference>
<gene>
    <name evidence="2" type="ORF">METZ01_LOCUS125618</name>
</gene>
<organism evidence="2">
    <name type="scientific">marine metagenome</name>
    <dbReference type="NCBI Taxonomy" id="408172"/>
    <lineage>
        <taxon>unclassified sequences</taxon>
        <taxon>metagenomes</taxon>
        <taxon>ecological metagenomes</taxon>
    </lineage>
</organism>
<feature type="domain" description="Calcineurin-like phosphoesterase" evidence="1">
    <location>
        <begin position="1"/>
        <end position="155"/>
    </location>
</feature>
<dbReference type="NCBIfam" id="TIGR00040">
    <property type="entry name" value="yfcE"/>
    <property type="match status" value="1"/>
</dbReference>
<name>A0A381Y6W2_9ZZZZ</name>
<dbReference type="AlphaFoldDB" id="A0A381Y6W2"/>
<evidence type="ECO:0000313" key="2">
    <source>
        <dbReference type="EMBL" id="SVA72764.1"/>
    </source>
</evidence>
<protein>
    <recommendedName>
        <fullName evidence="1">Calcineurin-like phosphoesterase domain-containing protein</fullName>
    </recommendedName>
</protein>
<dbReference type="InterPro" id="IPR053193">
    <property type="entry name" value="MetalloPDE_YfcE-like"/>
</dbReference>
<sequence length="163" mass="18222">MILGVVSDTHNRLSNIEKIIDIFNSNKVDFVIHTGDITKAETLRKFSNLNCSLMGVYGNNDLLELGLNKTSEECGFDFREPPFITSICKKKIAIFHEPETIAETIENDPSIDLVLHGHTHRYTNQEINGVKIFNPGECAGMIAGRNAVGIIDLDTLKAKRIFF</sequence>
<dbReference type="InterPro" id="IPR029052">
    <property type="entry name" value="Metallo-depent_PP-like"/>
</dbReference>
<dbReference type="PANTHER" id="PTHR43165">
    <property type="entry name" value="METALLOPHOSPHOESTERASE"/>
    <property type="match status" value="1"/>
</dbReference>
<evidence type="ECO:0000259" key="1">
    <source>
        <dbReference type="Pfam" id="PF12850"/>
    </source>
</evidence>
<dbReference type="InterPro" id="IPR024654">
    <property type="entry name" value="Calcineurin-like_PHP_lpxH"/>
</dbReference>
<dbReference type="EMBL" id="UINC01017528">
    <property type="protein sequence ID" value="SVA72764.1"/>
    <property type="molecule type" value="Genomic_DNA"/>
</dbReference>
<dbReference type="PANTHER" id="PTHR43165:SF1">
    <property type="entry name" value="PHOSPHODIESTERASE MJ0936"/>
    <property type="match status" value="1"/>
</dbReference>
<dbReference type="InterPro" id="IPR000979">
    <property type="entry name" value="Phosphodiesterase_MJ0936/Vps29"/>
</dbReference>
<dbReference type="Pfam" id="PF12850">
    <property type="entry name" value="Metallophos_2"/>
    <property type="match status" value="1"/>
</dbReference>
<dbReference type="SUPFAM" id="SSF56300">
    <property type="entry name" value="Metallo-dependent phosphatases"/>
    <property type="match status" value="1"/>
</dbReference>
<reference evidence="2" key="1">
    <citation type="submission" date="2018-05" db="EMBL/GenBank/DDBJ databases">
        <authorList>
            <person name="Lanie J.A."/>
            <person name="Ng W.-L."/>
            <person name="Kazmierczak K.M."/>
            <person name="Andrzejewski T.M."/>
            <person name="Davidsen T.M."/>
            <person name="Wayne K.J."/>
            <person name="Tettelin H."/>
            <person name="Glass J.I."/>
            <person name="Rusch D."/>
            <person name="Podicherti R."/>
            <person name="Tsui H.-C.T."/>
            <person name="Winkler M.E."/>
        </authorList>
    </citation>
    <scope>NUCLEOTIDE SEQUENCE</scope>
</reference>
<accession>A0A381Y6W2</accession>